<protein>
    <submittedName>
        <fullName evidence="4">Uncharacterized protein</fullName>
    </submittedName>
</protein>
<keyword evidence="1" id="KW-0863">Zinc-finger</keyword>
<gene>
    <name evidence="4" type="ORF">BDA96_04G172000</name>
</gene>
<feature type="signal peptide" evidence="3">
    <location>
        <begin position="1"/>
        <end position="19"/>
    </location>
</feature>
<dbReference type="EMBL" id="CM027683">
    <property type="protein sequence ID" value="KAG0533196.1"/>
    <property type="molecule type" value="Genomic_DNA"/>
</dbReference>
<evidence type="ECO:0000256" key="2">
    <source>
        <dbReference type="ARBA" id="ARBA00022833"/>
    </source>
</evidence>
<accession>A0A921R604</accession>
<dbReference type="GO" id="GO:0008270">
    <property type="term" value="F:zinc ion binding"/>
    <property type="evidence" value="ECO:0007669"/>
    <property type="project" value="UniProtKB-KW"/>
</dbReference>
<dbReference type="SUPFAM" id="SSF57903">
    <property type="entry name" value="FYVE/PHD zinc finger"/>
    <property type="match status" value="1"/>
</dbReference>
<sequence>MTSLFAWMAICYAVMVVQLHFHLKCVGVVEDLLREGGYNCPECLVEKNDGSRNIANPIR</sequence>
<evidence type="ECO:0000313" key="4">
    <source>
        <dbReference type="EMBL" id="KAG0533196.1"/>
    </source>
</evidence>
<feature type="chain" id="PRO_5037264227" evidence="3">
    <location>
        <begin position="20"/>
        <end position="59"/>
    </location>
</feature>
<evidence type="ECO:0000313" key="5">
    <source>
        <dbReference type="Proteomes" id="UP000807115"/>
    </source>
</evidence>
<dbReference type="AlphaFoldDB" id="A0A921R604"/>
<keyword evidence="1" id="KW-0479">Metal-binding</keyword>
<keyword evidence="2" id="KW-0862">Zinc</keyword>
<evidence type="ECO:0000256" key="3">
    <source>
        <dbReference type="SAM" id="SignalP"/>
    </source>
</evidence>
<dbReference type="Proteomes" id="UP000807115">
    <property type="component" value="Chromosome 4"/>
</dbReference>
<proteinExistence type="predicted"/>
<organism evidence="4 5">
    <name type="scientific">Sorghum bicolor</name>
    <name type="common">Sorghum</name>
    <name type="synonym">Sorghum vulgare</name>
    <dbReference type="NCBI Taxonomy" id="4558"/>
    <lineage>
        <taxon>Eukaryota</taxon>
        <taxon>Viridiplantae</taxon>
        <taxon>Streptophyta</taxon>
        <taxon>Embryophyta</taxon>
        <taxon>Tracheophyta</taxon>
        <taxon>Spermatophyta</taxon>
        <taxon>Magnoliopsida</taxon>
        <taxon>Liliopsida</taxon>
        <taxon>Poales</taxon>
        <taxon>Poaceae</taxon>
        <taxon>PACMAD clade</taxon>
        <taxon>Panicoideae</taxon>
        <taxon>Andropogonodae</taxon>
        <taxon>Andropogoneae</taxon>
        <taxon>Sorghinae</taxon>
        <taxon>Sorghum</taxon>
    </lineage>
</organism>
<reference evidence="4" key="2">
    <citation type="submission" date="2020-10" db="EMBL/GenBank/DDBJ databases">
        <authorList>
            <person name="Cooper E.A."/>
            <person name="Brenton Z.W."/>
            <person name="Flinn B.S."/>
            <person name="Jenkins J."/>
            <person name="Shu S."/>
            <person name="Flowers D."/>
            <person name="Luo F."/>
            <person name="Wang Y."/>
            <person name="Xia P."/>
            <person name="Barry K."/>
            <person name="Daum C."/>
            <person name="Lipzen A."/>
            <person name="Yoshinaga Y."/>
            <person name="Schmutz J."/>
            <person name="Saski C."/>
            <person name="Vermerris W."/>
            <person name="Kresovich S."/>
        </authorList>
    </citation>
    <scope>NUCLEOTIDE SEQUENCE</scope>
</reference>
<evidence type="ECO:0000256" key="1">
    <source>
        <dbReference type="ARBA" id="ARBA00022771"/>
    </source>
</evidence>
<keyword evidence="3" id="KW-0732">Signal</keyword>
<name>A0A921R604_SORBI</name>
<comment type="caution">
    <text evidence="4">The sequence shown here is derived from an EMBL/GenBank/DDBJ whole genome shotgun (WGS) entry which is preliminary data.</text>
</comment>
<reference evidence="4" key="1">
    <citation type="journal article" date="2019" name="BMC Genomics">
        <title>A new reference genome for Sorghum bicolor reveals high levels of sequence similarity between sweet and grain genotypes: implications for the genetics of sugar metabolism.</title>
        <authorList>
            <person name="Cooper E.A."/>
            <person name="Brenton Z.W."/>
            <person name="Flinn B.S."/>
            <person name="Jenkins J."/>
            <person name="Shu S."/>
            <person name="Flowers D."/>
            <person name="Luo F."/>
            <person name="Wang Y."/>
            <person name="Xia P."/>
            <person name="Barry K."/>
            <person name="Daum C."/>
            <person name="Lipzen A."/>
            <person name="Yoshinaga Y."/>
            <person name="Schmutz J."/>
            <person name="Saski C."/>
            <person name="Vermerris W."/>
            <person name="Kresovich S."/>
        </authorList>
    </citation>
    <scope>NUCLEOTIDE SEQUENCE</scope>
</reference>
<dbReference type="InterPro" id="IPR011011">
    <property type="entry name" value="Znf_FYVE_PHD"/>
</dbReference>